<evidence type="ECO:0000256" key="2">
    <source>
        <dbReference type="ARBA" id="ARBA00022643"/>
    </source>
</evidence>
<keyword evidence="4" id="KW-0503">Monooxygenase</keyword>
<keyword evidence="3 4" id="KW-0560">Oxidoreductase</keyword>
<evidence type="ECO:0000313" key="4">
    <source>
        <dbReference type="EMBL" id="MBB5273846.1"/>
    </source>
</evidence>
<sequence>MNDFLFDHLTAAGMRLLRLRDHALLPVVQGGMGVGVSAHRLASAVARAGALGTVASVDLRHHHEDLMEQSRRVRDRESLDRLNLIALDREVRMAKEQSGGRGAIAVNVMKAVDEHPALVRQACESGADAIVMGAGLPLDLPEMTANFPKVALIPILSDARGVALVLRKWMRKKRLPDAIVIEHPRYAGGHLGATRIEELEDGRFDFEPVAEGVAAQMREMGIESERVPLIAAGGINSHERVRQLLACGYSGVQLGTAFAVTEEGDAHPNFKRVLAGAGPQDVVEFVSVAGLPARAVRTPWLDRYLKREEFLKSKASSHQNKCAVGLQCLTVCGLRDGLAKFGQFCIDSQLAAAMKGEVSRGLFFRGASSIPFGSAIRPARELIEYLLSGRMPAALTAGLAPVARRELAEAV</sequence>
<dbReference type="EMBL" id="JACHGB010000009">
    <property type="protein sequence ID" value="MBB5273846.1"/>
    <property type="molecule type" value="Genomic_DNA"/>
</dbReference>
<comment type="caution">
    <text evidence="4">The sequence shown here is derived from an EMBL/GenBank/DDBJ whole genome shotgun (WGS) entry which is preliminary data.</text>
</comment>
<dbReference type="RefSeq" id="WP_425504394.1">
    <property type="nucleotide sequence ID" value="NZ_BAABEW010000005.1"/>
</dbReference>
<name>A0A7W8HM07_9BURK</name>
<dbReference type="PANTHER" id="PTHR32332:SF18">
    <property type="entry name" value="2-NITROPROPANE DIOXYGENASE"/>
    <property type="match status" value="1"/>
</dbReference>
<reference evidence="4 5" key="1">
    <citation type="submission" date="2020-08" db="EMBL/GenBank/DDBJ databases">
        <title>Genomic Encyclopedia of Type Strains, Phase IV (KMG-IV): sequencing the most valuable type-strain genomes for metagenomic binning, comparative biology and taxonomic classification.</title>
        <authorList>
            <person name="Goeker M."/>
        </authorList>
    </citation>
    <scope>NUCLEOTIDE SEQUENCE [LARGE SCALE GENOMIC DNA]</scope>
    <source>
        <strain evidence="4 5">DSM 29781</strain>
    </source>
</reference>
<evidence type="ECO:0000313" key="5">
    <source>
        <dbReference type="Proteomes" id="UP000532440"/>
    </source>
</evidence>
<organism evidence="4 5">
    <name type="scientific">Quisquiliibacterium transsilvanicum</name>
    <dbReference type="NCBI Taxonomy" id="1549638"/>
    <lineage>
        <taxon>Bacteria</taxon>
        <taxon>Pseudomonadati</taxon>
        <taxon>Pseudomonadota</taxon>
        <taxon>Betaproteobacteria</taxon>
        <taxon>Burkholderiales</taxon>
        <taxon>Burkholderiaceae</taxon>
        <taxon>Quisquiliibacterium</taxon>
    </lineage>
</organism>
<evidence type="ECO:0000256" key="1">
    <source>
        <dbReference type="ARBA" id="ARBA00022630"/>
    </source>
</evidence>
<keyword evidence="5" id="KW-1185">Reference proteome</keyword>
<accession>A0A7W8HM07</accession>
<dbReference type="EC" id="1.13.12.16" evidence="4"/>
<dbReference type="Gene3D" id="3.20.20.70">
    <property type="entry name" value="Aldolase class I"/>
    <property type="match status" value="1"/>
</dbReference>
<keyword evidence="1" id="KW-0285">Flavoprotein</keyword>
<dbReference type="InterPro" id="IPR013785">
    <property type="entry name" value="Aldolase_TIM"/>
</dbReference>
<dbReference type="Pfam" id="PF03060">
    <property type="entry name" value="NMO"/>
    <property type="match status" value="1"/>
</dbReference>
<dbReference type="Proteomes" id="UP000532440">
    <property type="component" value="Unassembled WGS sequence"/>
</dbReference>
<dbReference type="AlphaFoldDB" id="A0A7W8HM07"/>
<dbReference type="SUPFAM" id="SSF51412">
    <property type="entry name" value="Inosine monophosphate dehydrogenase (IMPDH)"/>
    <property type="match status" value="1"/>
</dbReference>
<dbReference type="PANTHER" id="PTHR32332">
    <property type="entry name" value="2-NITROPROPANE DIOXYGENASE"/>
    <property type="match status" value="1"/>
</dbReference>
<dbReference type="InterPro" id="IPR004136">
    <property type="entry name" value="NMO"/>
</dbReference>
<dbReference type="GO" id="GO:0018580">
    <property type="term" value="F:nitronate monooxygenase activity"/>
    <property type="evidence" value="ECO:0007669"/>
    <property type="project" value="UniProtKB-EC"/>
</dbReference>
<proteinExistence type="predicted"/>
<keyword evidence="2" id="KW-0288">FMN</keyword>
<evidence type="ECO:0000256" key="3">
    <source>
        <dbReference type="ARBA" id="ARBA00023002"/>
    </source>
</evidence>
<protein>
    <submittedName>
        <fullName evidence="4">Nitronate monooxygenase</fullName>
        <ecNumber evidence="4">1.13.12.16</ecNumber>
    </submittedName>
</protein>
<dbReference type="CDD" id="cd04730">
    <property type="entry name" value="NPD_like"/>
    <property type="match status" value="1"/>
</dbReference>
<gene>
    <name evidence="4" type="ORF">HNQ70_003878</name>
</gene>